<dbReference type="Proteomes" id="UP000887578">
    <property type="component" value="Unplaced"/>
</dbReference>
<name>A0A914PGJ3_9BILA</name>
<protein>
    <submittedName>
        <fullName evidence="2">Uncharacterized protein</fullName>
    </submittedName>
</protein>
<dbReference type="AlphaFoldDB" id="A0A914PGJ3"/>
<reference evidence="2" key="1">
    <citation type="submission" date="2022-11" db="UniProtKB">
        <authorList>
            <consortium name="WormBaseParasite"/>
        </authorList>
    </citation>
    <scope>IDENTIFICATION</scope>
</reference>
<keyword evidence="1" id="KW-1185">Reference proteome</keyword>
<evidence type="ECO:0000313" key="2">
    <source>
        <dbReference type="WBParaSite" id="PDA_v2.g17390.t1"/>
    </source>
</evidence>
<organism evidence="1 2">
    <name type="scientific">Panagrolaimus davidi</name>
    <dbReference type="NCBI Taxonomy" id="227884"/>
    <lineage>
        <taxon>Eukaryota</taxon>
        <taxon>Metazoa</taxon>
        <taxon>Ecdysozoa</taxon>
        <taxon>Nematoda</taxon>
        <taxon>Chromadorea</taxon>
        <taxon>Rhabditida</taxon>
        <taxon>Tylenchina</taxon>
        <taxon>Panagrolaimomorpha</taxon>
        <taxon>Panagrolaimoidea</taxon>
        <taxon>Panagrolaimidae</taxon>
        <taxon>Panagrolaimus</taxon>
    </lineage>
</organism>
<accession>A0A914PGJ3</accession>
<sequence length="92" mass="9436">MNPMGISTGTGSVAYSTIGPGCRQYMITCNEKNPPNGKAVVIGANEAAISLTPPTPGEKMATLICNDMGQIEGRTDTNAPVIVTSAYCSVAN</sequence>
<proteinExistence type="predicted"/>
<evidence type="ECO:0000313" key="1">
    <source>
        <dbReference type="Proteomes" id="UP000887578"/>
    </source>
</evidence>
<dbReference type="WBParaSite" id="PDA_v2.g17390.t1">
    <property type="protein sequence ID" value="PDA_v2.g17390.t1"/>
    <property type="gene ID" value="PDA_v2.g17390"/>
</dbReference>